<feature type="compositionally biased region" description="Basic and acidic residues" evidence="1">
    <location>
        <begin position="66"/>
        <end position="76"/>
    </location>
</feature>
<evidence type="ECO:0000313" key="3">
    <source>
        <dbReference type="EMBL" id="KPL74616.1"/>
    </source>
</evidence>
<keyword evidence="2" id="KW-0812">Transmembrane</keyword>
<dbReference type="RefSeq" id="WP_061918992.1">
    <property type="nucleotide sequence ID" value="NZ_DF967971.1"/>
</dbReference>
<dbReference type="Proteomes" id="UP000050514">
    <property type="component" value="Unassembled WGS sequence"/>
</dbReference>
<feature type="compositionally biased region" description="Polar residues" evidence="1">
    <location>
        <begin position="77"/>
        <end position="88"/>
    </location>
</feature>
<dbReference type="OrthoDB" id="166268at2"/>
<accession>A0A0P6XQN1</accession>
<keyword evidence="4" id="KW-1185">Reference proteome</keyword>
<comment type="caution">
    <text evidence="3">The sequence shown here is derived from an EMBL/GenBank/DDBJ whole genome shotgun (WGS) entry which is preliminary data.</text>
</comment>
<dbReference type="STRING" id="360411.AC812_12565"/>
<feature type="transmembrane region" description="Helical" evidence="2">
    <location>
        <begin position="12"/>
        <end position="36"/>
    </location>
</feature>
<proteinExistence type="predicted"/>
<dbReference type="AlphaFoldDB" id="A0A0P6XQN1"/>
<reference evidence="3 4" key="1">
    <citation type="submission" date="2015-07" db="EMBL/GenBank/DDBJ databases">
        <title>Draft genome of Bellilinea caldifistulae DSM 17877.</title>
        <authorList>
            <person name="Hemp J."/>
            <person name="Ward L.M."/>
            <person name="Pace L.A."/>
            <person name="Fischer W.W."/>
        </authorList>
    </citation>
    <scope>NUCLEOTIDE SEQUENCE [LARGE SCALE GENOMIC DNA]</scope>
    <source>
        <strain evidence="3 4">GOMI-1</strain>
    </source>
</reference>
<evidence type="ECO:0000313" key="4">
    <source>
        <dbReference type="Proteomes" id="UP000050514"/>
    </source>
</evidence>
<protein>
    <submittedName>
        <fullName evidence="3">Uncharacterized protein</fullName>
    </submittedName>
</protein>
<keyword evidence="2" id="KW-1133">Transmembrane helix</keyword>
<evidence type="ECO:0000256" key="2">
    <source>
        <dbReference type="SAM" id="Phobius"/>
    </source>
</evidence>
<name>A0A0P6XQN1_9CHLR</name>
<keyword evidence="2" id="KW-0472">Membrane</keyword>
<sequence>MSQLMDLLRGPALGVIVMIILMAGVLIITAFAALIAQMSLLFRLRPWNTSEKRSEKGNEGYPQETFEQRSATREGQRASSPHRQSSPSEHPRRGQVVVVEPNTNEVVDAIWWETVKQ</sequence>
<dbReference type="EMBL" id="LGHJ01000017">
    <property type="protein sequence ID" value="KPL74616.1"/>
    <property type="molecule type" value="Genomic_DNA"/>
</dbReference>
<feature type="region of interest" description="Disordered" evidence="1">
    <location>
        <begin position="50"/>
        <end position="100"/>
    </location>
</feature>
<gene>
    <name evidence="3" type="ORF">AC812_12565</name>
</gene>
<evidence type="ECO:0000256" key="1">
    <source>
        <dbReference type="SAM" id="MobiDB-lite"/>
    </source>
</evidence>
<organism evidence="3 4">
    <name type="scientific">Bellilinea caldifistulae</name>
    <dbReference type="NCBI Taxonomy" id="360411"/>
    <lineage>
        <taxon>Bacteria</taxon>
        <taxon>Bacillati</taxon>
        <taxon>Chloroflexota</taxon>
        <taxon>Anaerolineae</taxon>
        <taxon>Anaerolineales</taxon>
        <taxon>Anaerolineaceae</taxon>
        <taxon>Bellilinea</taxon>
    </lineage>
</organism>